<feature type="compositionally biased region" description="Gly residues" evidence="1">
    <location>
        <begin position="425"/>
        <end position="438"/>
    </location>
</feature>
<dbReference type="VEuPathDB" id="VectorBase:ASTEI02628"/>
<feature type="compositionally biased region" description="Pro residues" evidence="1">
    <location>
        <begin position="270"/>
        <end position="281"/>
    </location>
</feature>
<accession>A0A182Y2E2</accession>
<dbReference type="AlphaFoldDB" id="A0A182Y2E2"/>
<dbReference type="OMA" id="TCKKNTD"/>
<evidence type="ECO:0000256" key="1">
    <source>
        <dbReference type="SAM" id="MobiDB-lite"/>
    </source>
</evidence>
<keyword evidence="3" id="KW-1185">Reference proteome</keyword>
<dbReference type="STRING" id="30069.A0A182Y2E2"/>
<feature type="region of interest" description="Disordered" evidence="1">
    <location>
        <begin position="230"/>
        <end position="305"/>
    </location>
</feature>
<dbReference type="PANTHER" id="PTHR39956">
    <property type="entry name" value="GH09530P-RELATED"/>
    <property type="match status" value="1"/>
</dbReference>
<dbReference type="VEuPathDB" id="VectorBase:ASTE008281"/>
<dbReference type="VEuPathDB" id="VectorBase:ASTEI20_032686"/>
<dbReference type="PANTHER" id="PTHR39956:SF1">
    <property type="entry name" value="GH09530P-RELATED"/>
    <property type="match status" value="1"/>
</dbReference>
<protein>
    <submittedName>
        <fullName evidence="2">Uncharacterized protein</fullName>
    </submittedName>
</protein>
<reference evidence="2" key="2">
    <citation type="submission" date="2020-05" db="UniProtKB">
        <authorList>
            <consortium name="EnsemblMetazoa"/>
        </authorList>
    </citation>
    <scope>IDENTIFICATION</scope>
    <source>
        <strain evidence="2">Indian</strain>
    </source>
</reference>
<evidence type="ECO:0000313" key="3">
    <source>
        <dbReference type="Proteomes" id="UP000076408"/>
    </source>
</evidence>
<reference evidence="3" key="1">
    <citation type="journal article" date="2014" name="Genome Biol.">
        <title>Genome analysis of a major urban malaria vector mosquito, Anopheles stephensi.</title>
        <authorList>
            <person name="Jiang X."/>
            <person name="Peery A."/>
            <person name="Hall A.B."/>
            <person name="Sharma A."/>
            <person name="Chen X.G."/>
            <person name="Waterhouse R.M."/>
            <person name="Komissarov A."/>
            <person name="Riehle M.M."/>
            <person name="Shouche Y."/>
            <person name="Sharakhova M.V."/>
            <person name="Lawson D."/>
            <person name="Pakpour N."/>
            <person name="Arensburger P."/>
            <person name="Davidson V.L."/>
            <person name="Eiglmeier K."/>
            <person name="Emrich S."/>
            <person name="George P."/>
            <person name="Kennedy R.C."/>
            <person name="Mane S.P."/>
            <person name="Maslen G."/>
            <person name="Oringanje C."/>
            <person name="Qi Y."/>
            <person name="Settlage R."/>
            <person name="Tojo M."/>
            <person name="Tubio J.M."/>
            <person name="Unger M.F."/>
            <person name="Wang B."/>
            <person name="Vernick K.D."/>
            <person name="Ribeiro J.M."/>
            <person name="James A.A."/>
            <person name="Michel K."/>
            <person name="Riehle M.A."/>
            <person name="Luckhart S."/>
            <person name="Sharakhov I.V."/>
            <person name="Tu Z."/>
        </authorList>
    </citation>
    <scope>NUCLEOTIDE SEQUENCE [LARGE SCALE GENOMIC DNA]</scope>
    <source>
        <strain evidence="3">Indian</strain>
    </source>
</reference>
<dbReference type="EnsemblMetazoa" id="ASTEI02628-RA">
    <property type="protein sequence ID" value="ASTEI02628-PA"/>
    <property type="gene ID" value="ASTEI02628"/>
</dbReference>
<proteinExistence type="predicted"/>
<sequence>MSYGVATDCAKMPYTCSGARAEYGRTCSDIGCLPSQVCVMAYESCSMGQRENNDCGRYPTCKKNTDPSVSAGPSGVLSLNPAPENTKVVGGGGKDPIYPNLPIDPNYIFGSVQTTRSPFFSSYPQPGAGSPAVFQPLYPPLNQPPVIPQAPFNFGASPHNPFYPHPNPSPTSTEPSLWNQFLYNKQPEKRPRNGGARVGGNAPSPLLLTLFTVLSSVPCLALLSKGVSNVYNNGPKPSAPSGGRPSYGGDDDVLGTLGLNPNNPYGQRPAAPPARPQPPSGPSLYPSLPSDNNPGNRYGGSSGGGGGGSYNGGGGAGGGSSYGGGGQFDGAGGNIIVPTRKPTPAPSGGFFGGILNGVQNAVSNAVKQQIGTYINQRLGIGPAAGGAAGAGGAGGGLGGLFDARNLIDNKRFGGLFSENKPAGSSGTGTSGTVIGPGGYPVTVDQRTSASNYQQQYAAPPAGGQATYAQNYGNYNSANTARARTTERPAYGWNLN</sequence>
<evidence type="ECO:0000313" key="2">
    <source>
        <dbReference type="EnsemblMetazoa" id="ASTEI02628-PA"/>
    </source>
</evidence>
<feature type="region of interest" description="Disordered" evidence="1">
    <location>
        <begin position="418"/>
        <end position="439"/>
    </location>
</feature>
<organism evidence="2 3">
    <name type="scientific">Anopheles stephensi</name>
    <name type="common">Indo-Pakistan malaria mosquito</name>
    <dbReference type="NCBI Taxonomy" id="30069"/>
    <lineage>
        <taxon>Eukaryota</taxon>
        <taxon>Metazoa</taxon>
        <taxon>Ecdysozoa</taxon>
        <taxon>Arthropoda</taxon>
        <taxon>Hexapoda</taxon>
        <taxon>Insecta</taxon>
        <taxon>Pterygota</taxon>
        <taxon>Neoptera</taxon>
        <taxon>Endopterygota</taxon>
        <taxon>Diptera</taxon>
        <taxon>Nematocera</taxon>
        <taxon>Culicoidea</taxon>
        <taxon>Culicidae</taxon>
        <taxon>Anophelinae</taxon>
        <taxon>Anopheles</taxon>
    </lineage>
</organism>
<dbReference type="Proteomes" id="UP000076408">
    <property type="component" value="Unassembled WGS sequence"/>
</dbReference>
<name>A0A182Y2E2_ANOST</name>